<proteinExistence type="predicted"/>
<accession>A0A1H3FBK3</accession>
<dbReference type="AlphaFoldDB" id="A0A1H3FBK3"/>
<dbReference type="Proteomes" id="UP000198640">
    <property type="component" value="Unassembled WGS sequence"/>
</dbReference>
<organism evidence="2 3">
    <name type="scientific">Nitrosomonas halophila</name>
    <dbReference type="NCBI Taxonomy" id="44576"/>
    <lineage>
        <taxon>Bacteria</taxon>
        <taxon>Pseudomonadati</taxon>
        <taxon>Pseudomonadota</taxon>
        <taxon>Betaproteobacteria</taxon>
        <taxon>Nitrosomonadales</taxon>
        <taxon>Nitrosomonadaceae</taxon>
        <taxon>Nitrosomonas</taxon>
    </lineage>
</organism>
<dbReference type="STRING" id="44576.SAMN05421881_101144"/>
<dbReference type="InterPro" id="IPR009752">
    <property type="entry name" value="Phage_Mu_GpJ"/>
</dbReference>
<evidence type="ECO:0000313" key="2">
    <source>
        <dbReference type="EMBL" id="SDX88352.1"/>
    </source>
</evidence>
<feature type="compositionally biased region" description="Polar residues" evidence="1">
    <location>
        <begin position="118"/>
        <end position="129"/>
    </location>
</feature>
<feature type="region of interest" description="Disordered" evidence="1">
    <location>
        <begin position="118"/>
        <end position="141"/>
    </location>
</feature>
<dbReference type="EMBL" id="FNOY01000011">
    <property type="protein sequence ID" value="SDX88352.1"/>
    <property type="molecule type" value="Genomic_DNA"/>
</dbReference>
<evidence type="ECO:0000256" key="1">
    <source>
        <dbReference type="SAM" id="MobiDB-lite"/>
    </source>
</evidence>
<reference evidence="2 3" key="1">
    <citation type="submission" date="2016-10" db="EMBL/GenBank/DDBJ databases">
        <authorList>
            <person name="de Groot N.N."/>
        </authorList>
    </citation>
    <scope>NUCLEOTIDE SEQUENCE [LARGE SCALE GENOMIC DNA]</scope>
    <source>
        <strain evidence="2 3">Nm1</strain>
    </source>
</reference>
<name>A0A1H3FBK3_9PROT</name>
<protein>
    <submittedName>
        <fullName evidence="2">Mu-like prophage protein gp36</fullName>
    </submittedName>
</protein>
<dbReference type="OrthoDB" id="9812088at2"/>
<sequence>MTYASLQNLIDRFGENELIQLTDRERLGEVNQAVIERALTDADAQINGYLSVRYTLPLAAPLPIELERIACDLARYALYEDRMIEIVEKRYQAAIALLRDVAAGRAKLGVIDSSSMQSSNNGAQMTATSPAFKRGDSQGFI</sequence>
<gene>
    <name evidence="2" type="ORF">SAMN05421881_101144</name>
</gene>
<evidence type="ECO:0000313" key="3">
    <source>
        <dbReference type="Proteomes" id="UP000198640"/>
    </source>
</evidence>
<keyword evidence="3" id="KW-1185">Reference proteome</keyword>
<dbReference type="Pfam" id="PF07030">
    <property type="entry name" value="Phage_Mu_Gp36"/>
    <property type="match status" value="1"/>
</dbReference>
<dbReference type="RefSeq" id="WP_090412476.1">
    <property type="nucleotide sequence ID" value="NZ_FNOY01000011.1"/>
</dbReference>